<evidence type="ECO:0000313" key="4">
    <source>
        <dbReference type="Proteomes" id="UP000468901"/>
    </source>
</evidence>
<dbReference type="Proteomes" id="UP000468901">
    <property type="component" value="Unassembled WGS sequence"/>
</dbReference>
<keyword evidence="1" id="KW-0472">Membrane</keyword>
<evidence type="ECO:0000259" key="2">
    <source>
        <dbReference type="Pfam" id="PF14358"/>
    </source>
</evidence>
<dbReference type="RefSeq" id="WP_152217076.1">
    <property type="nucleotide sequence ID" value="NZ_JBAQYD010000302.1"/>
</dbReference>
<dbReference type="AlphaFoldDB" id="A0A6N6VI82"/>
<dbReference type="InterPro" id="IPR025517">
    <property type="entry name" value="DUF4405"/>
</dbReference>
<feature type="transmembrane region" description="Helical" evidence="1">
    <location>
        <begin position="53"/>
        <end position="71"/>
    </location>
</feature>
<dbReference type="EMBL" id="WESC01000014">
    <property type="protein sequence ID" value="KAB7738985.1"/>
    <property type="molecule type" value="Genomic_DNA"/>
</dbReference>
<comment type="caution">
    <text evidence="3">The sequence shown here is derived from an EMBL/GenBank/DDBJ whole genome shotgun (WGS) entry which is preliminary data.</text>
</comment>
<reference evidence="3 4" key="1">
    <citation type="submission" date="2019-09" db="EMBL/GenBank/DDBJ databases">
        <title>Parvibaculum sedimenti sp. nov., isolated from sediment.</title>
        <authorList>
            <person name="Wang Y."/>
        </authorList>
    </citation>
    <scope>NUCLEOTIDE SEQUENCE [LARGE SCALE GENOMIC DNA]</scope>
    <source>
        <strain evidence="3 4">HXT-9</strain>
    </source>
</reference>
<keyword evidence="4" id="KW-1185">Reference proteome</keyword>
<evidence type="ECO:0000313" key="3">
    <source>
        <dbReference type="EMBL" id="KAB7738985.1"/>
    </source>
</evidence>
<organism evidence="3 4">
    <name type="scientific">Parvibaculum sedimenti</name>
    <dbReference type="NCBI Taxonomy" id="2608632"/>
    <lineage>
        <taxon>Bacteria</taxon>
        <taxon>Pseudomonadati</taxon>
        <taxon>Pseudomonadota</taxon>
        <taxon>Alphaproteobacteria</taxon>
        <taxon>Hyphomicrobiales</taxon>
        <taxon>Parvibaculaceae</taxon>
        <taxon>Parvibaculum</taxon>
    </lineage>
</organism>
<keyword evidence="1" id="KW-0812">Transmembrane</keyword>
<evidence type="ECO:0000256" key="1">
    <source>
        <dbReference type="SAM" id="Phobius"/>
    </source>
</evidence>
<sequence length="178" mass="18918">MSNATTNRDRIFGIVPRNLATPVTASVFVVIGVSGLMLFFGLFEDSVKEMHEWIGLAFVAAVILHLARNWIPLQVMMRQKATKASALAVALVAAVFIGGAMMGGEEENPLRVMARAVETAPLEASAAVLGISQDEIFARLRKAGIEPAADARSLADIIEKSGADPRRVMGAVVASTQD</sequence>
<keyword evidence="1" id="KW-1133">Transmembrane helix</keyword>
<gene>
    <name evidence="3" type="ORF">F2P47_14395</name>
</gene>
<feature type="transmembrane region" description="Helical" evidence="1">
    <location>
        <begin position="83"/>
        <end position="103"/>
    </location>
</feature>
<accession>A0A6N6VI82</accession>
<name>A0A6N6VI82_9HYPH</name>
<proteinExistence type="predicted"/>
<feature type="domain" description="Flavinylation-associated cytochrome" evidence="2">
    <location>
        <begin position="21"/>
        <end position="70"/>
    </location>
</feature>
<protein>
    <submittedName>
        <fullName evidence="3">DUF4405 domain-containing protein</fullName>
    </submittedName>
</protein>
<dbReference type="Pfam" id="PF14358">
    <property type="entry name" value="DUF4405"/>
    <property type="match status" value="1"/>
</dbReference>
<feature type="transmembrane region" description="Helical" evidence="1">
    <location>
        <begin position="20"/>
        <end position="41"/>
    </location>
</feature>